<dbReference type="RefSeq" id="WP_311425734.1">
    <property type="nucleotide sequence ID" value="NZ_JAVREH010000200.1"/>
</dbReference>
<name>A0ABU2JHZ0_9ACTN</name>
<gene>
    <name evidence="1" type="ORF">RM423_24985</name>
</gene>
<comment type="caution">
    <text evidence="1">The sequence shown here is derived from an EMBL/GenBank/DDBJ whole genome shotgun (WGS) entry which is preliminary data.</text>
</comment>
<dbReference type="EMBL" id="JAVREH010000200">
    <property type="protein sequence ID" value="MDT0264603.1"/>
    <property type="molecule type" value="Genomic_DNA"/>
</dbReference>
<organism evidence="1 2">
    <name type="scientific">Jatrophihabitans lederbergiae</name>
    <dbReference type="NCBI Taxonomy" id="3075547"/>
    <lineage>
        <taxon>Bacteria</taxon>
        <taxon>Bacillati</taxon>
        <taxon>Actinomycetota</taxon>
        <taxon>Actinomycetes</taxon>
        <taxon>Jatrophihabitantales</taxon>
        <taxon>Jatrophihabitantaceae</taxon>
        <taxon>Jatrophihabitans</taxon>
    </lineage>
</organism>
<accession>A0ABU2JHZ0</accession>
<protein>
    <submittedName>
        <fullName evidence="1">Uncharacterized protein</fullName>
    </submittedName>
</protein>
<dbReference type="Proteomes" id="UP001183176">
    <property type="component" value="Unassembled WGS sequence"/>
</dbReference>
<proteinExistence type="predicted"/>
<reference evidence="2" key="1">
    <citation type="submission" date="2023-07" db="EMBL/GenBank/DDBJ databases">
        <title>30 novel species of actinomycetes from the DSMZ collection.</title>
        <authorList>
            <person name="Nouioui I."/>
        </authorList>
    </citation>
    <scope>NUCLEOTIDE SEQUENCE [LARGE SCALE GENOMIC DNA]</scope>
    <source>
        <strain evidence="2">DSM 44399</strain>
    </source>
</reference>
<keyword evidence="2" id="KW-1185">Reference proteome</keyword>
<evidence type="ECO:0000313" key="2">
    <source>
        <dbReference type="Proteomes" id="UP001183176"/>
    </source>
</evidence>
<evidence type="ECO:0000313" key="1">
    <source>
        <dbReference type="EMBL" id="MDT0264603.1"/>
    </source>
</evidence>
<sequence>MVTSRRRIERVLRRAGLLDATTGVALACTSLRTGVLTWTRVSVVEPGAVDSEFVSNASLDPDVMIAAAGPYADVLGRYLDRTIK</sequence>